<organism evidence="1 2">
    <name type="scientific">Andreesenia angusta</name>
    <dbReference type="NCBI Taxonomy" id="39480"/>
    <lineage>
        <taxon>Bacteria</taxon>
        <taxon>Bacillati</taxon>
        <taxon>Bacillota</taxon>
        <taxon>Tissierellia</taxon>
        <taxon>Tissierellales</taxon>
        <taxon>Gottschalkiaceae</taxon>
        <taxon>Andreesenia</taxon>
    </lineage>
</organism>
<dbReference type="STRING" id="39480.EUAN_15280"/>
<dbReference type="RefSeq" id="WP_071063311.1">
    <property type="nucleotide sequence ID" value="NZ_MKIE01000005.1"/>
</dbReference>
<dbReference type="Gene3D" id="1.10.1220.10">
    <property type="entry name" value="Met repressor-like"/>
    <property type="match status" value="1"/>
</dbReference>
<keyword evidence="2" id="KW-1185">Reference proteome</keyword>
<proteinExistence type="predicted"/>
<comment type="caution">
    <text evidence="1">The sequence shown here is derived from an EMBL/GenBank/DDBJ whole genome shotgun (WGS) entry which is preliminary data.</text>
</comment>
<name>A0A1S1V6Q1_9FIRM</name>
<dbReference type="Proteomes" id="UP000180254">
    <property type="component" value="Unassembled WGS sequence"/>
</dbReference>
<protein>
    <recommendedName>
        <fullName evidence="3">Antitoxin endoAI</fullName>
    </recommendedName>
</protein>
<dbReference type="GO" id="GO:0006355">
    <property type="term" value="P:regulation of DNA-templated transcription"/>
    <property type="evidence" value="ECO:0007669"/>
    <property type="project" value="InterPro"/>
</dbReference>
<evidence type="ECO:0000313" key="1">
    <source>
        <dbReference type="EMBL" id="OHW62080.1"/>
    </source>
</evidence>
<gene>
    <name evidence="1" type="ORF">EUAN_15280</name>
</gene>
<dbReference type="OrthoDB" id="1634058at2"/>
<sequence>MAETKKIELEFKNGLIDELEEAAHNEDIQKGKFVREAMKLYLRERRRIKMTEAMKSGYLEMSHINRKLSEDGFSQDIRDFLSYEISLTGCGSF</sequence>
<evidence type="ECO:0000313" key="2">
    <source>
        <dbReference type="Proteomes" id="UP000180254"/>
    </source>
</evidence>
<dbReference type="EMBL" id="MKIE01000005">
    <property type="protein sequence ID" value="OHW62080.1"/>
    <property type="molecule type" value="Genomic_DNA"/>
</dbReference>
<evidence type="ECO:0008006" key="3">
    <source>
        <dbReference type="Google" id="ProtNLM"/>
    </source>
</evidence>
<dbReference type="InterPro" id="IPR013321">
    <property type="entry name" value="Arc_rbn_hlx_hlx"/>
</dbReference>
<dbReference type="AlphaFoldDB" id="A0A1S1V6Q1"/>
<reference evidence="1 2" key="1">
    <citation type="submission" date="2016-09" db="EMBL/GenBank/DDBJ databases">
        <title>Genome sequence of Eubacterium angustum.</title>
        <authorList>
            <person name="Poehlein A."/>
            <person name="Daniel R."/>
        </authorList>
    </citation>
    <scope>NUCLEOTIDE SEQUENCE [LARGE SCALE GENOMIC DNA]</scope>
    <source>
        <strain evidence="1 2">DSM 1989</strain>
    </source>
</reference>
<accession>A0A1S1V6Q1</accession>